<organism evidence="1 2">
    <name type="scientific">Hypothenemus hampei</name>
    <name type="common">Coffee berry borer</name>
    <dbReference type="NCBI Taxonomy" id="57062"/>
    <lineage>
        <taxon>Eukaryota</taxon>
        <taxon>Metazoa</taxon>
        <taxon>Ecdysozoa</taxon>
        <taxon>Arthropoda</taxon>
        <taxon>Hexapoda</taxon>
        <taxon>Insecta</taxon>
        <taxon>Pterygota</taxon>
        <taxon>Neoptera</taxon>
        <taxon>Endopterygota</taxon>
        <taxon>Coleoptera</taxon>
        <taxon>Polyphaga</taxon>
        <taxon>Cucujiformia</taxon>
        <taxon>Curculionidae</taxon>
        <taxon>Scolytinae</taxon>
        <taxon>Hypothenemus</taxon>
    </lineage>
</organism>
<reference evidence="1 2" key="1">
    <citation type="submission" date="2024-05" db="EMBL/GenBank/DDBJ databases">
        <title>Genetic variation in Jamaican populations of the coffee berry borer (Hypothenemus hampei).</title>
        <authorList>
            <person name="Errbii M."/>
            <person name="Myrie A."/>
        </authorList>
    </citation>
    <scope>NUCLEOTIDE SEQUENCE [LARGE SCALE GENOMIC DNA]</scope>
    <source>
        <strain evidence="1">JA-Hopewell-2020-01-JO</strain>
        <tissue evidence="1">Whole body</tissue>
    </source>
</reference>
<keyword evidence="2" id="KW-1185">Reference proteome</keyword>
<accession>A0ABD1EZG9</accession>
<gene>
    <name evidence="1" type="ORF">ABEB36_005791</name>
</gene>
<dbReference type="AlphaFoldDB" id="A0ABD1EZG9"/>
<comment type="caution">
    <text evidence="1">The sequence shown here is derived from an EMBL/GenBank/DDBJ whole genome shotgun (WGS) entry which is preliminary data.</text>
</comment>
<protein>
    <submittedName>
        <fullName evidence="1">Uncharacterized protein</fullName>
    </submittedName>
</protein>
<proteinExistence type="predicted"/>
<dbReference type="Proteomes" id="UP001566132">
    <property type="component" value="Unassembled WGS sequence"/>
</dbReference>
<dbReference type="EMBL" id="JBDJPC010000004">
    <property type="protein sequence ID" value="KAL1506421.1"/>
    <property type="molecule type" value="Genomic_DNA"/>
</dbReference>
<evidence type="ECO:0000313" key="2">
    <source>
        <dbReference type="Proteomes" id="UP001566132"/>
    </source>
</evidence>
<sequence>MSGIGGTLCFVQDCLSTSKTNESSQKLFTTSSTDYFSPVKRVRFFPLDQKRRQEDDFVACKKIEIVSDIPLPSVRPIAETLPIDQLPKTRNIFEPPSIDMETPSALVSLSLTSPTSSQT</sequence>
<name>A0ABD1EZG9_HYPHA</name>
<evidence type="ECO:0000313" key="1">
    <source>
        <dbReference type="EMBL" id="KAL1506421.1"/>
    </source>
</evidence>